<feature type="domain" description="Thioesterase" evidence="2">
    <location>
        <begin position="85"/>
        <end position="155"/>
    </location>
</feature>
<dbReference type="RefSeq" id="WP_380223188.1">
    <property type="nucleotide sequence ID" value="NZ_JBHSOF010000001.1"/>
</dbReference>
<accession>A0ABW0WTN4</accession>
<sequence length="180" mass="18964">MTTFEIDSAGPAADGELRTRTHQWQAGSPISAFPHLTGEEILQEMIAGRIQQPSIGSTLGFRLVEAGPGTAVFEGRLGDHLFNPMNTVHGGYLATLLDSALGCAVLSRLPAGVGYTTTQLNVHMVRPLFAESGQVRCEGVALHVGRTMATAEARILGCQDGRLFAHATTTCAILAPRPAA</sequence>
<dbReference type="NCBIfam" id="TIGR00369">
    <property type="entry name" value="unchar_dom_1"/>
    <property type="match status" value="1"/>
</dbReference>
<proteinExistence type="predicted"/>
<dbReference type="InterPro" id="IPR006683">
    <property type="entry name" value="Thioestr_dom"/>
</dbReference>
<keyword evidence="4" id="KW-1185">Reference proteome</keyword>
<reference evidence="4" key="1">
    <citation type="journal article" date="2019" name="Int. J. Syst. Evol. Microbiol.">
        <title>The Global Catalogue of Microorganisms (GCM) 10K type strain sequencing project: providing services to taxonomists for standard genome sequencing and annotation.</title>
        <authorList>
            <consortium name="The Broad Institute Genomics Platform"/>
            <consortium name="The Broad Institute Genome Sequencing Center for Infectious Disease"/>
            <person name="Wu L."/>
            <person name="Ma J."/>
        </authorList>
    </citation>
    <scope>NUCLEOTIDE SEQUENCE [LARGE SCALE GENOMIC DNA]</scope>
    <source>
        <strain evidence="4">CGMCC 4.1437</strain>
    </source>
</reference>
<dbReference type="PANTHER" id="PTHR43240">
    <property type="entry name" value="1,4-DIHYDROXY-2-NAPHTHOYL-COA THIOESTERASE 1"/>
    <property type="match status" value="1"/>
</dbReference>
<dbReference type="EMBL" id="JBHSOF010000001">
    <property type="protein sequence ID" value="MFC5661627.1"/>
    <property type="molecule type" value="Genomic_DNA"/>
</dbReference>
<dbReference type="InterPro" id="IPR003736">
    <property type="entry name" value="PAAI_dom"/>
</dbReference>
<dbReference type="Pfam" id="PF03061">
    <property type="entry name" value="4HBT"/>
    <property type="match status" value="1"/>
</dbReference>
<dbReference type="InterPro" id="IPR029069">
    <property type="entry name" value="HotDog_dom_sf"/>
</dbReference>
<keyword evidence="1 3" id="KW-0378">Hydrolase</keyword>
<dbReference type="GO" id="GO:0016787">
    <property type="term" value="F:hydrolase activity"/>
    <property type="evidence" value="ECO:0007669"/>
    <property type="project" value="UniProtKB-KW"/>
</dbReference>
<gene>
    <name evidence="3" type="ORF">ACFP3U_01375</name>
</gene>
<protein>
    <submittedName>
        <fullName evidence="3">PaaI family thioesterase</fullName>
        <ecNumber evidence="3">3.1.2.-</ecNumber>
    </submittedName>
</protein>
<evidence type="ECO:0000256" key="1">
    <source>
        <dbReference type="ARBA" id="ARBA00022801"/>
    </source>
</evidence>
<dbReference type="Proteomes" id="UP001595975">
    <property type="component" value="Unassembled WGS sequence"/>
</dbReference>
<evidence type="ECO:0000259" key="2">
    <source>
        <dbReference type="Pfam" id="PF03061"/>
    </source>
</evidence>
<organism evidence="3 4">
    <name type="scientific">Kitasatospora misakiensis</name>
    <dbReference type="NCBI Taxonomy" id="67330"/>
    <lineage>
        <taxon>Bacteria</taxon>
        <taxon>Bacillati</taxon>
        <taxon>Actinomycetota</taxon>
        <taxon>Actinomycetes</taxon>
        <taxon>Kitasatosporales</taxon>
        <taxon>Streptomycetaceae</taxon>
        <taxon>Kitasatospora</taxon>
    </lineage>
</organism>
<name>A0ABW0WTN4_9ACTN</name>
<evidence type="ECO:0000313" key="3">
    <source>
        <dbReference type="EMBL" id="MFC5661627.1"/>
    </source>
</evidence>
<evidence type="ECO:0000313" key="4">
    <source>
        <dbReference type="Proteomes" id="UP001595975"/>
    </source>
</evidence>
<comment type="caution">
    <text evidence="3">The sequence shown here is derived from an EMBL/GenBank/DDBJ whole genome shotgun (WGS) entry which is preliminary data.</text>
</comment>
<dbReference type="CDD" id="cd03443">
    <property type="entry name" value="PaaI_thioesterase"/>
    <property type="match status" value="1"/>
</dbReference>
<dbReference type="EC" id="3.1.2.-" evidence="3"/>
<dbReference type="Gene3D" id="3.10.129.10">
    <property type="entry name" value="Hotdog Thioesterase"/>
    <property type="match status" value="1"/>
</dbReference>
<dbReference type="PANTHER" id="PTHR43240:SF1">
    <property type="entry name" value="BLR5584 PROTEIN"/>
    <property type="match status" value="1"/>
</dbReference>
<dbReference type="SUPFAM" id="SSF54637">
    <property type="entry name" value="Thioesterase/thiol ester dehydrase-isomerase"/>
    <property type="match status" value="1"/>
</dbReference>